<feature type="domain" description="NB-ARC" evidence="7">
    <location>
        <begin position="119"/>
        <end position="285"/>
    </location>
</feature>
<dbReference type="SUPFAM" id="SSF52540">
    <property type="entry name" value="P-loop containing nucleoside triphosphate hydrolases"/>
    <property type="match status" value="1"/>
</dbReference>
<protein>
    <submittedName>
        <fullName evidence="9">Disease resistance protein RGA3</fullName>
    </submittedName>
</protein>
<proteinExistence type="inferred from homology"/>
<keyword evidence="5" id="KW-0611">Plant defense</keyword>
<dbReference type="Gene3D" id="1.10.8.430">
    <property type="entry name" value="Helical domain of apoptotic protease-activating factors"/>
    <property type="match status" value="1"/>
</dbReference>
<evidence type="ECO:0000256" key="4">
    <source>
        <dbReference type="ARBA" id="ARBA00022741"/>
    </source>
</evidence>
<evidence type="ECO:0000256" key="6">
    <source>
        <dbReference type="ARBA" id="ARBA00022840"/>
    </source>
</evidence>
<sequence>MEDLLVSAVVETVLGILRSAGLQEVSAVWGLKNDLESLESIFCTIQLVLQCAETKQRKSQALQNWLWKLKQAAYDAENILDRVATEGFRQRADSERESRMTSSLVNELEIYGRDEEKEMIMEKMLDNMREQDDLSIYAIWGMGGLGKTTLAQMIYNDERMERHFELRIWVCVSDDFSIQRLVKAILESIDGEVCNISELDPLQRLLQERLRGKNFFLVLDDVWNENHELWDRLREVLRCGSKGSMVIVTTRIEKVAFMKATVGVHRIGYLSEDDSWSLFRQRAFTTGDGKENFVAIGKAIVKKCGGVPLAIKALGSLMHFKTHESEWLAIKESEIWQLSDDENAFYPL</sequence>
<accession>A0AAE1XDX4</accession>
<evidence type="ECO:0000256" key="2">
    <source>
        <dbReference type="ARBA" id="ARBA00022614"/>
    </source>
</evidence>
<dbReference type="AlphaFoldDB" id="A0AAE1XDX4"/>
<dbReference type="GO" id="GO:0043531">
    <property type="term" value="F:ADP binding"/>
    <property type="evidence" value="ECO:0007669"/>
    <property type="project" value="InterPro"/>
</dbReference>
<organism evidence="9 10">
    <name type="scientific">Sesamum angolense</name>
    <dbReference type="NCBI Taxonomy" id="2727404"/>
    <lineage>
        <taxon>Eukaryota</taxon>
        <taxon>Viridiplantae</taxon>
        <taxon>Streptophyta</taxon>
        <taxon>Embryophyta</taxon>
        <taxon>Tracheophyta</taxon>
        <taxon>Spermatophyta</taxon>
        <taxon>Magnoliopsida</taxon>
        <taxon>eudicotyledons</taxon>
        <taxon>Gunneridae</taxon>
        <taxon>Pentapetalae</taxon>
        <taxon>asterids</taxon>
        <taxon>lamiids</taxon>
        <taxon>Lamiales</taxon>
        <taxon>Pedaliaceae</taxon>
        <taxon>Sesamum</taxon>
    </lineage>
</organism>
<keyword evidence="6" id="KW-0067">ATP-binding</keyword>
<keyword evidence="3" id="KW-0677">Repeat</keyword>
<dbReference type="EMBL" id="JACGWL010000001">
    <property type="protein sequence ID" value="KAK4410145.1"/>
    <property type="molecule type" value="Genomic_DNA"/>
</dbReference>
<dbReference type="Pfam" id="PF18052">
    <property type="entry name" value="Rx_N"/>
    <property type="match status" value="1"/>
</dbReference>
<feature type="domain" description="Disease resistance N-terminal" evidence="8">
    <location>
        <begin position="9"/>
        <end position="95"/>
    </location>
</feature>
<reference evidence="9" key="1">
    <citation type="submission" date="2020-06" db="EMBL/GenBank/DDBJ databases">
        <authorList>
            <person name="Li T."/>
            <person name="Hu X."/>
            <person name="Zhang T."/>
            <person name="Song X."/>
            <person name="Zhang H."/>
            <person name="Dai N."/>
            <person name="Sheng W."/>
            <person name="Hou X."/>
            <person name="Wei L."/>
        </authorList>
    </citation>
    <scope>NUCLEOTIDE SEQUENCE</scope>
    <source>
        <strain evidence="9">K16</strain>
        <tissue evidence="9">Leaf</tissue>
    </source>
</reference>
<dbReference type="Gene3D" id="3.40.50.300">
    <property type="entry name" value="P-loop containing nucleotide triphosphate hydrolases"/>
    <property type="match status" value="1"/>
</dbReference>
<keyword evidence="2" id="KW-0433">Leucine-rich repeat</keyword>
<dbReference type="Gene3D" id="1.20.5.4130">
    <property type="match status" value="1"/>
</dbReference>
<reference evidence="9" key="2">
    <citation type="journal article" date="2024" name="Plant">
        <title>Genomic evolution and insights into agronomic trait innovations of Sesamum species.</title>
        <authorList>
            <person name="Miao H."/>
            <person name="Wang L."/>
            <person name="Qu L."/>
            <person name="Liu H."/>
            <person name="Sun Y."/>
            <person name="Le M."/>
            <person name="Wang Q."/>
            <person name="Wei S."/>
            <person name="Zheng Y."/>
            <person name="Lin W."/>
            <person name="Duan Y."/>
            <person name="Cao H."/>
            <person name="Xiong S."/>
            <person name="Wang X."/>
            <person name="Wei L."/>
            <person name="Li C."/>
            <person name="Ma Q."/>
            <person name="Ju M."/>
            <person name="Zhao R."/>
            <person name="Li G."/>
            <person name="Mu C."/>
            <person name="Tian Q."/>
            <person name="Mei H."/>
            <person name="Zhang T."/>
            <person name="Gao T."/>
            <person name="Zhang H."/>
        </authorList>
    </citation>
    <scope>NUCLEOTIDE SEQUENCE</scope>
    <source>
        <strain evidence="9">K16</strain>
    </source>
</reference>
<keyword evidence="4" id="KW-0547">Nucleotide-binding</keyword>
<dbReference type="PANTHER" id="PTHR36766">
    <property type="entry name" value="PLANT BROAD-SPECTRUM MILDEW RESISTANCE PROTEIN RPW8"/>
    <property type="match status" value="1"/>
</dbReference>
<dbReference type="GO" id="GO:0006952">
    <property type="term" value="P:defense response"/>
    <property type="evidence" value="ECO:0007669"/>
    <property type="project" value="UniProtKB-KW"/>
</dbReference>
<dbReference type="InterPro" id="IPR027417">
    <property type="entry name" value="P-loop_NTPase"/>
</dbReference>
<keyword evidence="10" id="KW-1185">Reference proteome</keyword>
<dbReference type="GO" id="GO:0005524">
    <property type="term" value="F:ATP binding"/>
    <property type="evidence" value="ECO:0007669"/>
    <property type="project" value="UniProtKB-KW"/>
</dbReference>
<dbReference type="Proteomes" id="UP001289374">
    <property type="component" value="Unassembled WGS sequence"/>
</dbReference>
<gene>
    <name evidence="9" type="ORF">Sango_0087500</name>
</gene>
<comment type="similarity">
    <text evidence="1">Belongs to the disease resistance NB-LRR family.</text>
</comment>
<name>A0AAE1XDX4_9LAMI</name>
<dbReference type="PANTHER" id="PTHR36766:SF47">
    <property type="entry name" value="NB-ARC DOMAIN-CONTAINING PROTEIN"/>
    <property type="match status" value="1"/>
</dbReference>
<evidence type="ECO:0000256" key="1">
    <source>
        <dbReference type="ARBA" id="ARBA00008894"/>
    </source>
</evidence>
<dbReference type="Pfam" id="PF00931">
    <property type="entry name" value="NB-ARC"/>
    <property type="match status" value="1"/>
</dbReference>
<evidence type="ECO:0000256" key="5">
    <source>
        <dbReference type="ARBA" id="ARBA00022821"/>
    </source>
</evidence>
<dbReference type="InterPro" id="IPR042197">
    <property type="entry name" value="Apaf_helical"/>
</dbReference>
<evidence type="ECO:0000313" key="9">
    <source>
        <dbReference type="EMBL" id="KAK4410145.1"/>
    </source>
</evidence>
<dbReference type="PRINTS" id="PR00364">
    <property type="entry name" value="DISEASERSIST"/>
</dbReference>
<evidence type="ECO:0000259" key="8">
    <source>
        <dbReference type="Pfam" id="PF18052"/>
    </source>
</evidence>
<evidence type="ECO:0000256" key="3">
    <source>
        <dbReference type="ARBA" id="ARBA00022737"/>
    </source>
</evidence>
<evidence type="ECO:0000313" key="10">
    <source>
        <dbReference type="Proteomes" id="UP001289374"/>
    </source>
</evidence>
<evidence type="ECO:0000259" key="7">
    <source>
        <dbReference type="Pfam" id="PF00931"/>
    </source>
</evidence>
<dbReference type="InterPro" id="IPR041118">
    <property type="entry name" value="Rx_N"/>
</dbReference>
<dbReference type="InterPro" id="IPR002182">
    <property type="entry name" value="NB-ARC"/>
</dbReference>
<dbReference type="FunFam" id="3.40.50.300:FF:001091">
    <property type="entry name" value="Probable disease resistance protein At1g61300"/>
    <property type="match status" value="1"/>
</dbReference>
<comment type="caution">
    <text evidence="9">The sequence shown here is derived from an EMBL/GenBank/DDBJ whole genome shotgun (WGS) entry which is preliminary data.</text>
</comment>